<feature type="non-terminal residue" evidence="4">
    <location>
        <position position="392"/>
    </location>
</feature>
<dbReference type="Pfam" id="PF00098">
    <property type="entry name" value="zf-CCHC"/>
    <property type="match status" value="1"/>
</dbReference>
<dbReference type="InterPro" id="IPR032570">
    <property type="entry name" value="SF1-HH"/>
</dbReference>
<protein>
    <submittedName>
        <fullName evidence="4">Branchpoint-bridging protein</fullName>
    </submittedName>
</protein>
<dbReference type="InterPro" id="IPR001878">
    <property type="entry name" value="Znf_CCHC"/>
</dbReference>
<feature type="compositionally biased region" description="Basic and acidic residues" evidence="2">
    <location>
        <begin position="217"/>
        <end position="235"/>
    </location>
</feature>
<keyword evidence="1" id="KW-0863">Zinc-finger</keyword>
<dbReference type="GO" id="GO:0003676">
    <property type="term" value="F:nucleic acid binding"/>
    <property type="evidence" value="ECO:0007669"/>
    <property type="project" value="InterPro"/>
</dbReference>
<dbReference type="OMA" id="INLICRI"/>
<feature type="domain" description="CCHC-type" evidence="3">
    <location>
        <begin position="268"/>
        <end position="283"/>
    </location>
</feature>
<accession>A0A1U7LIG2</accession>
<feature type="region of interest" description="Disordered" evidence="2">
    <location>
        <begin position="1"/>
        <end position="44"/>
    </location>
</feature>
<dbReference type="GO" id="GO:0005829">
    <property type="term" value="C:cytosol"/>
    <property type="evidence" value="ECO:0007669"/>
    <property type="project" value="EnsemblFungi"/>
</dbReference>
<evidence type="ECO:0000313" key="4">
    <source>
        <dbReference type="EMBL" id="OLL22434.1"/>
    </source>
</evidence>
<dbReference type="Proteomes" id="UP000186594">
    <property type="component" value="Unassembled WGS sequence"/>
</dbReference>
<organism evidence="4 5">
    <name type="scientific">Neolecta irregularis (strain DAH-3)</name>
    <dbReference type="NCBI Taxonomy" id="1198029"/>
    <lineage>
        <taxon>Eukaryota</taxon>
        <taxon>Fungi</taxon>
        <taxon>Dikarya</taxon>
        <taxon>Ascomycota</taxon>
        <taxon>Taphrinomycotina</taxon>
        <taxon>Neolectales</taxon>
        <taxon>Neolectaceae</taxon>
        <taxon>Neolecta</taxon>
    </lineage>
</organism>
<dbReference type="SUPFAM" id="SSF57756">
    <property type="entry name" value="Retrovirus zinc finger-like domains"/>
    <property type="match status" value="1"/>
</dbReference>
<feature type="compositionally biased region" description="Basic and acidic residues" evidence="2">
    <location>
        <begin position="90"/>
        <end position="101"/>
    </location>
</feature>
<evidence type="ECO:0000256" key="1">
    <source>
        <dbReference type="PROSITE-ProRule" id="PRU00047"/>
    </source>
</evidence>
<gene>
    <name evidence="4" type="ORF">NEOLI_005140</name>
</gene>
<dbReference type="Gene3D" id="6.10.140.1790">
    <property type="match status" value="1"/>
</dbReference>
<dbReference type="GO" id="GO:0045292">
    <property type="term" value="P:mRNA cis splicing, via spliceosome"/>
    <property type="evidence" value="ECO:0007669"/>
    <property type="project" value="EnsemblFungi"/>
</dbReference>
<comment type="caution">
    <text evidence="4">The sequence shown here is derived from an EMBL/GenBank/DDBJ whole genome shotgun (WGS) entry which is preliminary data.</text>
</comment>
<dbReference type="SMART" id="SM00343">
    <property type="entry name" value="ZnF_C2HC"/>
    <property type="match status" value="2"/>
</dbReference>
<feature type="compositionally biased region" description="Basic and acidic residues" evidence="2">
    <location>
        <begin position="116"/>
        <end position="127"/>
    </location>
</feature>
<evidence type="ECO:0000313" key="5">
    <source>
        <dbReference type="Proteomes" id="UP000186594"/>
    </source>
</evidence>
<name>A0A1U7LIG2_NEOID</name>
<dbReference type="Pfam" id="PF16275">
    <property type="entry name" value="SF1-HH"/>
    <property type="match status" value="1"/>
</dbReference>
<feature type="compositionally biased region" description="Pro residues" evidence="2">
    <location>
        <begin position="383"/>
        <end position="392"/>
    </location>
</feature>
<feature type="domain" description="CCHC-type" evidence="3">
    <location>
        <begin position="293"/>
        <end position="308"/>
    </location>
</feature>
<feature type="region of interest" description="Disordered" evidence="2">
    <location>
        <begin position="144"/>
        <end position="254"/>
    </location>
</feature>
<dbReference type="GO" id="GO:0071004">
    <property type="term" value="C:U2-type prespliceosome"/>
    <property type="evidence" value="ECO:0007669"/>
    <property type="project" value="EnsemblFungi"/>
</dbReference>
<evidence type="ECO:0000256" key="2">
    <source>
        <dbReference type="SAM" id="MobiDB-lite"/>
    </source>
</evidence>
<dbReference type="Gene3D" id="4.10.60.10">
    <property type="entry name" value="Zinc finger, CCHC-type"/>
    <property type="match status" value="1"/>
</dbReference>
<feature type="region of interest" description="Disordered" evidence="2">
    <location>
        <begin position="332"/>
        <end position="392"/>
    </location>
</feature>
<dbReference type="GO" id="GO:0008270">
    <property type="term" value="F:zinc ion binding"/>
    <property type="evidence" value="ECO:0007669"/>
    <property type="project" value="UniProtKB-KW"/>
</dbReference>
<feature type="region of interest" description="Disordered" evidence="2">
    <location>
        <begin position="90"/>
        <end position="127"/>
    </location>
</feature>
<sequence>MDEAPAPHVQTRAAPPPPAVAANGQIRGRSPVRSGRVKKKRNRWGAAEDNKALGLIGLPTAITSTMTTEQIEAYALHIRLEEIGQKLRIGDVTPPEKDRRSVSPPPQYDNFGRRINTRESRYRKKLEDERHRLIEKAMRTIPDFKPPADYRRPTKTQEKIYIPVNDASGGFGYAANSTREGGQGAQRRGDELEPGGGPALPGDGGQRGQGQAGGGADPERDRDGGEHPGDAERPEAGAAARAGDAQRHAARRREPDVPELYAAGCAGCAGCGNIGHRRYDCPEIRNYSANIVCRACGQAGHIMKDCPEKPDAQRRAAAQITSAADREYESLMQELGGGGGGGHSDGRLLDAGSAQSLGQTPWAQPANPWAKALPAAPHNPWGSAPPPQAMPP</sequence>
<keyword evidence="1" id="KW-0862">Zinc</keyword>
<dbReference type="EMBL" id="LXFE01003327">
    <property type="protein sequence ID" value="OLL22434.1"/>
    <property type="molecule type" value="Genomic_DNA"/>
</dbReference>
<dbReference type="InterPro" id="IPR047086">
    <property type="entry name" value="SF1-HH_sf"/>
</dbReference>
<feature type="compositionally biased region" description="Basic and acidic residues" evidence="2">
    <location>
        <begin position="244"/>
        <end position="254"/>
    </location>
</feature>
<proteinExistence type="predicted"/>
<dbReference type="GO" id="GO:0000243">
    <property type="term" value="C:commitment complex"/>
    <property type="evidence" value="ECO:0007669"/>
    <property type="project" value="EnsemblFungi"/>
</dbReference>
<dbReference type="STRING" id="1198029.A0A1U7LIG2"/>
<evidence type="ECO:0000259" key="3">
    <source>
        <dbReference type="PROSITE" id="PS50158"/>
    </source>
</evidence>
<dbReference type="PROSITE" id="PS50158">
    <property type="entry name" value="ZF_CCHC"/>
    <property type="match status" value="2"/>
</dbReference>
<feature type="compositionally biased region" description="Basic and acidic residues" evidence="2">
    <location>
        <begin position="146"/>
        <end position="158"/>
    </location>
</feature>
<keyword evidence="1" id="KW-0479">Metal-binding</keyword>
<dbReference type="InterPro" id="IPR036875">
    <property type="entry name" value="Znf_CCHC_sf"/>
</dbReference>
<dbReference type="OrthoDB" id="6777263at2759"/>
<keyword evidence="5" id="KW-1185">Reference proteome</keyword>
<feature type="compositionally biased region" description="Gly residues" evidence="2">
    <location>
        <begin position="194"/>
        <end position="216"/>
    </location>
</feature>
<reference evidence="4 5" key="1">
    <citation type="submission" date="2016-04" db="EMBL/GenBank/DDBJ databases">
        <title>Evolutionary innovation and constraint leading to complex multicellularity in the Ascomycota.</title>
        <authorList>
            <person name="Cisse O."/>
            <person name="Nguyen A."/>
            <person name="Hewitt D.A."/>
            <person name="Jedd G."/>
            <person name="Stajich J.E."/>
        </authorList>
    </citation>
    <scope>NUCLEOTIDE SEQUENCE [LARGE SCALE GENOMIC DNA]</scope>
    <source>
        <strain evidence="4 5">DAH-3</strain>
    </source>
</reference>
<feature type="compositionally biased region" description="Polar residues" evidence="2">
    <location>
        <begin position="353"/>
        <end position="362"/>
    </location>
</feature>
<dbReference type="AlphaFoldDB" id="A0A1U7LIG2"/>